<accession>A0A556QSW8</accession>
<feature type="transmembrane region" description="Helical" evidence="1">
    <location>
        <begin position="226"/>
        <end position="249"/>
    </location>
</feature>
<name>A0A556QSW8_9BACT</name>
<organism evidence="2 3">
    <name type="scientific">Rariglobus hedericola</name>
    <dbReference type="NCBI Taxonomy" id="2597822"/>
    <lineage>
        <taxon>Bacteria</taxon>
        <taxon>Pseudomonadati</taxon>
        <taxon>Verrucomicrobiota</taxon>
        <taxon>Opitutia</taxon>
        <taxon>Opitutales</taxon>
        <taxon>Opitutaceae</taxon>
        <taxon>Rariglobus</taxon>
    </lineage>
</organism>
<proteinExistence type="predicted"/>
<dbReference type="InterPro" id="IPR010390">
    <property type="entry name" value="ABC-2_transporter-like"/>
</dbReference>
<dbReference type="OrthoDB" id="9788195at2"/>
<evidence type="ECO:0008006" key="4">
    <source>
        <dbReference type="Google" id="ProtNLM"/>
    </source>
</evidence>
<dbReference type="EMBL" id="VMBG01000001">
    <property type="protein sequence ID" value="TSJ79737.1"/>
    <property type="molecule type" value="Genomic_DNA"/>
</dbReference>
<feature type="transmembrane region" description="Helical" evidence="1">
    <location>
        <begin position="145"/>
        <end position="175"/>
    </location>
</feature>
<dbReference type="PANTHER" id="PTHR36833">
    <property type="entry name" value="SLR0610 PROTEIN-RELATED"/>
    <property type="match status" value="1"/>
</dbReference>
<dbReference type="PANTHER" id="PTHR36833:SF1">
    <property type="entry name" value="INTEGRAL MEMBRANE TRANSPORT PROTEIN"/>
    <property type="match status" value="1"/>
</dbReference>
<feature type="transmembrane region" description="Helical" evidence="1">
    <location>
        <begin position="114"/>
        <end position="133"/>
    </location>
</feature>
<evidence type="ECO:0000256" key="1">
    <source>
        <dbReference type="SAM" id="Phobius"/>
    </source>
</evidence>
<dbReference type="Proteomes" id="UP000315648">
    <property type="component" value="Unassembled WGS sequence"/>
</dbReference>
<dbReference type="AlphaFoldDB" id="A0A556QSW8"/>
<feature type="transmembrane region" description="Helical" evidence="1">
    <location>
        <begin position="196"/>
        <end position="214"/>
    </location>
</feature>
<evidence type="ECO:0000313" key="3">
    <source>
        <dbReference type="Proteomes" id="UP000315648"/>
    </source>
</evidence>
<sequence>MDYIRIWLACARYSVVRTMMFRFDFIMWALVEFFWMGVNLLLIQVVYDHTDSIAGWSKYQMLLLVGSSMLVQRFIMGFVWTNLFEMARNIRTGHFDFFLAQPGNPLIMVSTRKLDLDGLSNAVVATAVVIYAANRLGIDPSLLDLLAYAAMIFCGFLINYAILLITVSLTFWLGAAQGIEGSYFTLMEFSRLPRQAFKGAAGVLFVWILPAVVVSNVPASTLIHGFSLTNACWLLAVTVFWMSLALFVFNRGLRRYASASS</sequence>
<keyword evidence="1" id="KW-0812">Transmembrane</keyword>
<keyword evidence="3" id="KW-1185">Reference proteome</keyword>
<protein>
    <recommendedName>
        <fullName evidence="4">ABC transporter permease</fullName>
    </recommendedName>
</protein>
<feature type="transmembrane region" description="Helical" evidence="1">
    <location>
        <begin position="59"/>
        <end position="81"/>
    </location>
</feature>
<reference evidence="2 3" key="1">
    <citation type="submission" date="2019-07" db="EMBL/GenBank/DDBJ databases">
        <title>Description of 53C-WASEF.</title>
        <authorList>
            <person name="Pitt A."/>
            <person name="Hahn M.W."/>
        </authorList>
    </citation>
    <scope>NUCLEOTIDE SEQUENCE [LARGE SCALE GENOMIC DNA]</scope>
    <source>
        <strain evidence="2 3">53C-WASEF</strain>
    </source>
</reference>
<dbReference type="Pfam" id="PF06182">
    <property type="entry name" value="ABC2_membrane_6"/>
    <property type="match status" value="1"/>
</dbReference>
<keyword evidence="1" id="KW-1133">Transmembrane helix</keyword>
<keyword evidence="1" id="KW-0472">Membrane</keyword>
<comment type="caution">
    <text evidence="2">The sequence shown here is derived from an EMBL/GenBank/DDBJ whole genome shotgun (WGS) entry which is preliminary data.</text>
</comment>
<evidence type="ECO:0000313" key="2">
    <source>
        <dbReference type="EMBL" id="TSJ79737.1"/>
    </source>
</evidence>
<gene>
    <name evidence="2" type="ORF">FPL22_06775</name>
</gene>
<feature type="transmembrane region" description="Helical" evidence="1">
    <location>
        <begin position="25"/>
        <end position="47"/>
    </location>
</feature>